<dbReference type="PANTHER" id="PTHR32347">
    <property type="entry name" value="EFFLUX SYSTEM COMPONENT YKNX-RELATED"/>
    <property type="match status" value="1"/>
</dbReference>
<dbReference type="SUPFAM" id="SSF111369">
    <property type="entry name" value="HlyD-like secretion proteins"/>
    <property type="match status" value="1"/>
</dbReference>
<dbReference type="NCBIfam" id="TIGR01730">
    <property type="entry name" value="RND_mfp"/>
    <property type="match status" value="1"/>
</dbReference>
<evidence type="ECO:0000313" key="7">
    <source>
        <dbReference type="EMBL" id="QGU00141.1"/>
    </source>
</evidence>
<evidence type="ECO:0000256" key="3">
    <source>
        <dbReference type="ARBA" id="ARBA00023054"/>
    </source>
</evidence>
<feature type="transmembrane region" description="Helical" evidence="5">
    <location>
        <begin position="7"/>
        <end position="31"/>
    </location>
</feature>
<dbReference type="RefSeq" id="WP_156203959.1">
    <property type="nucleotide sequence ID" value="NZ_CP046457.1"/>
</dbReference>
<evidence type="ECO:0000313" key="8">
    <source>
        <dbReference type="Proteomes" id="UP000426444"/>
    </source>
</evidence>
<organism evidence="7 8">
    <name type="scientific">Candidatus Syntrophocurvum alkaliphilum</name>
    <dbReference type="NCBI Taxonomy" id="2293317"/>
    <lineage>
        <taxon>Bacteria</taxon>
        <taxon>Bacillati</taxon>
        <taxon>Bacillota</taxon>
        <taxon>Clostridia</taxon>
        <taxon>Eubacteriales</taxon>
        <taxon>Syntrophomonadaceae</taxon>
        <taxon>Candidatus Syntrophocurvum</taxon>
    </lineage>
</organism>
<dbReference type="InterPro" id="IPR058624">
    <property type="entry name" value="MdtA-like_HH"/>
</dbReference>
<evidence type="ECO:0000259" key="6">
    <source>
        <dbReference type="Pfam" id="PF25876"/>
    </source>
</evidence>
<dbReference type="InterPro" id="IPR050465">
    <property type="entry name" value="UPF0194_transport"/>
</dbReference>
<keyword evidence="5" id="KW-1133">Transmembrane helix</keyword>
<proteinExistence type="inferred from homology"/>
<dbReference type="KEGG" id="salq:SYNTR_1547"/>
<reference evidence="8" key="1">
    <citation type="journal article" date="2019" name="Microbiology">
        <title>Complete Genome Sequence of an Uncultured Bacterium of the Candidate Phylum Bipolaricaulota.</title>
        <authorList>
            <person name="Kadnikov V.V."/>
            <person name="Mardanov A.V."/>
            <person name="Beletsky A.V."/>
            <person name="Frank Y.A."/>
            <person name="Karnachuk O.V."/>
            <person name="Ravin N.V."/>
        </authorList>
    </citation>
    <scope>NUCLEOTIDE SEQUENCE [LARGE SCALE GENOMIC DNA]</scope>
</reference>
<dbReference type="GO" id="GO:0016020">
    <property type="term" value="C:membrane"/>
    <property type="evidence" value="ECO:0007669"/>
    <property type="project" value="InterPro"/>
</dbReference>
<evidence type="ECO:0000256" key="5">
    <source>
        <dbReference type="SAM" id="Phobius"/>
    </source>
</evidence>
<evidence type="ECO:0000256" key="4">
    <source>
        <dbReference type="SAM" id="Coils"/>
    </source>
</evidence>
<dbReference type="Gene3D" id="2.40.420.20">
    <property type="match status" value="1"/>
</dbReference>
<dbReference type="Gene3D" id="1.10.287.470">
    <property type="entry name" value="Helix hairpin bin"/>
    <property type="match status" value="1"/>
</dbReference>
<dbReference type="OrthoDB" id="1803934at2"/>
<dbReference type="Gene3D" id="2.40.50.100">
    <property type="match status" value="1"/>
</dbReference>
<dbReference type="Gene3D" id="2.40.30.170">
    <property type="match status" value="1"/>
</dbReference>
<dbReference type="AlphaFoldDB" id="A0A6I6DIW1"/>
<evidence type="ECO:0000256" key="1">
    <source>
        <dbReference type="ARBA" id="ARBA00004196"/>
    </source>
</evidence>
<comment type="subcellular location">
    <subcellularLocation>
        <location evidence="1">Cell envelope</location>
    </subcellularLocation>
</comment>
<keyword evidence="8" id="KW-1185">Reference proteome</keyword>
<dbReference type="EMBL" id="CP046457">
    <property type="protein sequence ID" value="QGU00141.1"/>
    <property type="molecule type" value="Genomic_DNA"/>
</dbReference>
<accession>A0A6I6DIW1</accession>
<dbReference type="Proteomes" id="UP000426444">
    <property type="component" value="Chromosome"/>
</dbReference>
<dbReference type="Pfam" id="PF25876">
    <property type="entry name" value="HH_MFP_RND"/>
    <property type="match status" value="1"/>
</dbReference>
<dbReference type="InterPro" id="IPR006143">
    <property type="entry name" value="RND_pump_MFP"/>
</dbReference>
<feature type="coiled-coil region" evidence="4">
    <location>
        <begin position="103"/>
        <end position="182"/>
    </location>
</feature>
<comment type="similarity">
    <text evidence="2">Belongs to the membrane fusion protein (MFP) (TC 8.A.1) family.</text>
</comment>
<dbReference type="PANTHER" id="PTHR32347:SF14">
    <property type="entry name" value="EFFLUX SYSTEM COMPONENT YKNX-RELATED"/>
    <property type="match status" value="1"/>
</dbReference>
<feature type="domain" description="Multidrug resistance protein MdtA-like alpha-helical hairpin" evidence="6">
    <location>
        <begin position="112"/>
        <end position="172"/>
    </location>
</feature>
<keyword evidence="3 4" id="KW-0175">Coiled coil</keyword>
<keyword evidence="5" id="KW-0812">Transmembrane</keyword>
<dbReference type="GO" id="GO:0030313">
    <property type="term" value="C:cell envelope"/>
    <property type="evidence" value="ECO:0007669"/>
    <property type="project" value="UniProtKB-SubCell"/>
</dbReference>
<gene>
    <name evidence="7" type="ORF">SYNTR_1547</name>
</gene>
<evidence type="ECO:0000256" key="2">
    <source>
        <dbReference type="ARBA" id="ARBA00009477"/>
    </source>
</evidence>
<name>A0A6I6DIW1_9FIRM</name>
<keyword evidence="5" id="KW-0472">Membrane</keyword>
<dbReference type="GO" id="GO:0022857">
    <property type="term" value="F:transmembrane transporter activity"/>
    <property type="evidence" value="ECO:0007669"/>
    <property type="project" value="InterPro"/>
</dbReference>
<sequence length="386" mass="42094">MLKNKKFLWGAGIIAIILVVVIAISTSAVSIETIAVKEGNIQRTVTDTGIVQSVTNYDLQTISGGRVADILVEVGQDVSEGQTIALLSNSDITIQKSNIKSQLAQARSAKLKIKATIDNLQSELSEAEKHLNRMEELYIANAISRVEYDEAVLAVDTINQSLTNSNEQLSAANEQVDVLNQSYRELGTNELDLTITSPIDGTIMSLPISKEQVLMPGAIVSTVAVDEQMEIKSHILSDELGGIELGQKVELTAPVLGDESLWGKVTKVYPRAEEKMSALGVAQRRVPVIISLEGTGNLKPGYETTVTIYTQSKEDVLKVPREVIMSLSDGEKQVRFVKDGRVVYNDVETGLSDNYNIEIKQGLNLGDEVITDTRIDLSPNTRVKIK</sequence>
<protein>
    <recommendedName>
        <fullName evidence="6">Multidrug resistance protein MdtA-like alpha-helical hairpin domain-containing protein</fullName>
    </recommendedName>
</protein>